<proteinExistence type="predicted"/>
<dbReference type="Proteomes" id="UP000094844">
    <property type="component" value="Unassembled WGS sequence"/>
</dbReference>
<dbReference type="RefSeq" id="WP_072308806.1">
    <property type="nucleotide sequence ID" value="NZ_FMIQ01000042.1"/>
</dbReference>
<protein>
    <submittedName>
        <fullName evidence="1">Uncharacterized protein</fullName>
    </submittedName>
</protein>
<dbReference type="EMBL" id="FMIQ01000042">
    <property type="protein sequence ID" value="SCM52818.1"/>
    <property type="molecule type" value="Genomic_DNA"/>
</dbReference>
<dbReference type="STRING" id="569.A6V27_05900"/>
<name>A0A1C6Z198_HAFAL</name>
<evidence type="ECO:0000313" key="1">
    <source>
        <dbReference type="EMBL" id="SCM52818.1"/>
    </source>
</evidence>
<sequence length="121" mass="13973">MYIFSIIALVLTLCSCKDSNSLEQLKHYGSSPFDQQRWKLSEHRLEMVWRLAVESDLCTKNASQLVDLLGNSDGYFISEKYLSWQLSPHQQLAFKMQQPSPYPAGFAITYDNNVMEQISCR</sequence>
<dbReference type="AlphaFoldDB" id="A0A1C6Z198"/>
<organism evidence="1 2">
    <name type="scientific">Hafnia alvei</name>
    <dbReference type="NCBI Taxonomy" id="569"/>
    <lineage>
        <taxon>Bacteria</taxon>
        <taxon>Pseudomonadati</taxon>
        <taxon>Pseudomonadota</taxon>
        <taxon>Gammaproteobacteria</taxon>
        <taxon>Enterobacterales</taxon>
        <taxon>Hafniaceae</taxon>
        <taxon>Hafnia</taxon>
    </lineage>
</organism>
<accession>A0A1C6Z198</accession>
<evidence type="ECO:0000313" key="2">
    <source>
        <dbReference type="Proteomes" id="UP000094844"/>
    </source>
</evidence>
<reference evidence="1 2" key="1">
    <citation type="submission" date="2016-09" db="EMBL/GenBank/DDBJ databases">
        <authorList>
            <person name="Capua I."/>
            <person name="De Benedictis P."/>
            <person name="Joannis T."/>
            <person name="Lombin L.H."/>
            <person name="Cattoli G."/>
        </authorList>
    </citation>
    <scope>NUCLEOTIDE SEQUENCE [LARGE SCALE GENOMIC DNA]</scope>
    <source>
        <strain evidence="1 2">GB001</strain>
    </source>
</reference>
<dbReference type="OrthoDB" id="6640641at2"/>
<gene>
    <name evidence="1" type="ORF">BN1044_02305</name>
</gene>